<feature type="chain" id="PRO_5004794852" description="PBS lyase HEAT domain protein repeat-containing protein" evidence="1">
    <location>
        <begin position="18"/>
        <end position="433"/>
    </location>
</feature>
<proteinExistence type="predicted"/>
<dbReference type="STRING" id="861299.J421_1419"/>
<dbReference type="InterPro" id="IPR011989">
    <property type="entry name" value="ARM-like"/>
</dbReference>
<evidence type="ECO:0000313" key="2">
    <source>
        <dbReference type="EMBL" id="AHG88956.1"/>
    </source>
</evidence>
<sequence>MKRVALAVLLGAVPLGAVPLGTVPLGAQPLAARVDAAAPGAVQFNFAARPGVCGNGRSYIQTSPGSFNGTFTTSIDETLRIEPCTPGPVRVLLDRADRQVIAVQTYVGPVPETVGVTDLGAVPAQQAADYLLGLAAKADGRVGRDAIFPATLADSATTIEPLIAIARNTALPRDTRTRALSSAGRGGERLATIPPRVVDAIVAVARDESDNIEVRRSAVRALGGLPHGAGVPALVTLAGQNASAWLAKEGMSALAGSGDPRAREYLRAAVRRDDLTDEALAVAVRALGQQYATPADAALLRSVYPKLRSERTRDAAFAAIAEVGGADNVRWLLDLARNESELSAQRRKALEAAVRAGAPVGDLVKLYDAVSDNGLKESLVSAFARSGERPAMDKLIAIVTGETNVNVRRRAISALANSDDPRAKEALKDIVVR</sequence>
<keyword evidence="1" id="KW-0732">Signal</keyword>
<dbReference type="SUPFAM" id="SSF48371">
    <property type="entry name" value="ARM repeat"/>
    <property type="match status" value="1"/>
</dbReference>
<reference evidence="2 3" key="1">
    <citation type="journal article" date="2014" name="Genome Announc.">
        <title>Genome Sequence and Methylome of Soil Bacterium Gemmatirosa kalamazoonensis KBS708T, a Member of the Rarely Cultivated Gemmatimonadetes Phylum.</title>
        <authorList>
            <person name="Debruyn J.M."/>
            <person name="Radosevich M."/>
            <person name="Wommack K.E."/>
            <person name="Polson S.W."/>
            <person name="Hauser L.J."/>
            <person name="Fawaz M.N."/>
            <person name="Korlach J."/>
            <person name="Tsai Y.C."/>
        </authorList>
    </citation>
    <scope>NUCLEOTIDE SEQUENCE [LARGE SCALE GENOMIC DNA]</scope>
    <source>
        <strain evidence="2 3">KBS708</strain>
    </source>
</reference>
<feature type="signal peptide" evidence="1">
    <location>
        <begin position="1"/>
        <end position="17"/>
    </location>
</feature>
<dbReference type="InterPro" id="IPR016024">
    <property type="entry name" value="ARM-type_fold"/>
</dbReference>
<dbReference type="HOGENOM" id="CLU_632760_0_0_0"/>
<dbReference type="Proteomes" id="UP000019151">
    <property type="component" value="Chromosome"/>
</dbReference>
<dbReference type="eggNOG" id="COG1413">
    <property type="taxonomic scope" value="Bacteria"/>
</dbReference>
<evidence type="ECO:0000313" key="3">
    <source>
        <dbReference type="Proteomes" id="UP000019151"/>
    </source>
</evidence>
<dbReference type="InParanoid" id="W0RDS3"/>
<organism evidence="2 3">
    <name type="scientific">Gemmatirosa kalamazoonensis</name>
    <dbReference type="NCBI Taxonomy" id="861299"/>
    <lineage>
        <taxon>Bacteria</taxon>
        <taxon>Pseudomonadati</taxon>
        <taxon>Gemmatimonadota</taxon>
        <taxon>Gemmatimonadia</taxon>
        <taxon>Gemmatimonadales</taxon>
        <taxon>Gemmatimonadaceae</taxon>
        <taxon>Gemmatirosa</taxon>
    </lineage>
</organism>
<dbReference type="RefSeq" id="WP_025410477.1">
    <property type="nucleotide sequence ID" value="NZ_CP007128.1"/>
</dbReference>
<dbReference type="EMBL" id="CP007128">
    <property type="protein sequence ID" value="AHG88956.1"/>
    <property type="molecule type" value="Genomic_DNA"/>
</dbReference>
<dbReference type="Pfam" id="PF13646">
    <property type="entry name" value="HEAT_2"/>
    <property type="match status" value="1"/>
</dbReference>
<evidence type="ECO:0008006" key="4">
    <source>
        <dbReference type="Google" id="ProtNLM"/>
    </source>
</evidence>
<dbReference type="Pfam" id="PF03130">
    <property type="entry name" value="HEAT_PBS"/>
    <property type="match status" value="1"/>
</dbReference>
<dbReference type="Gene3D" id="1.25.10.10">
    <property type="entry name" value="Leucine-rich Repeat Variant"/>
    <property type="match status" value="2"/>
</dbReference>
<accession>W0RDS3</accession>
<name>W0RDS3_9BACT</name>
<evidence type="ECO:0000256" key="1">
    <source>
        <dbReference type="SAM" id="SignalP"/>
    </source>
</evidence>
<gene>
    <name evidence="2" type="ORF">J421_1419</name>
</gene>
<keyword evidence="3" id="KW-1185">Reference proteome</keyword>
<dbReference type="AlphaFoldDB" id="W0RDS3"/>
<dbReference type="InterPro" id="IPR004155">
    <property type="entry name" value="PBS_lyase_HEAT"/>
</dbReference>
<protein>
    <recommendedName>
        <fullName evidence="4">PBS lyase HEAT domain protein repeat-containing protein</fullName>
    </recommendedName>
</protein>
<dbReference type="KEGG" id="gba:J421_1419"/>